<dbReference type="SUPFAM" id="SSF51735">
    <property type="entry name" value="NAD(P)-binding Rossmann-fold domains"/>
    <property type="match status" value="1"/>
</dbReference>
<accession>A0A250X154</accession>
<evidence type="ECO:0008006" key="4">
    <source>
        <dbReference type="Google" id="ProtNLM"/>
    </source>
</evidence>
<dbReference type="GO" id="GO:0016491">
    <property type="term" value="F:oxidoreductase activity"/>
    <property type="evidence" value="ECO:0007669"/>
    <property type="project" value="UniProtKB-KW"/>
</dbReference>
<keyword evidence="1" id="KW-0560">Oxidoreductase</keyword>
<dbReference type="Proteomes" id="UP000232323">
    <property type="component" value="Unassembled WGS sequence"/>
</dbReference>
<evidence type="ECO:0000256" key="1">
    <source>
        <dbReference type="ARBA" id="ARBA00023002"/>
    </source>
</evidence>
<dbReference type="PRINTS" id="PR00081">
    <property type="entry name" value="GDHRDH"/>
</dbReference>
<protein>
    <recommendedName>
        <fullName evidence="4">Retinol dehydrogenase 14</fullName>
    </recommendedName>
</protein>
<organism evidence="2 3">
    <name type="scientific">Chlamydomonas eustigma</name>
    <dbReference type="NCBI Taxonomy" id="1157962"/>
    <lineage>
        <taxon>Eukaryota</taxon>
        <taxon>Viridiplantae</taxon>
        <taxon>Chlorophyta</taxon>
        <taxon>core chlorophytes</taxon>
        <taxon>Chlorophyceae</taxon>
        <taxon>CS clade</taxon>
        <taxon>Chlamydomonadales</taxon>
        <taxon>Chlamydomonadaceae</taxon>
        <taxon>Chlamydomonas</taxon>
    </lineage>
</organism>
<dbReference type="InterPro" id="IPR036291">
    <property type="entry name" value="NAD(P)-bd_dom_sf"/>
</dbReference>
<dbReference type="Gene3D" id="3.40.50.720">
    <property type="entry name" value="NAD(P)-binding Rossmann-like Domain"/>
    <property type="match status" value="1"/>
</dbReference>
<sequence>MATPKMTTKDGFEFQLGTNHLGHFLFTNLLLPALTEPKKPVRIINVASAAHMMGSVDFNDLMREKTYSAWEAYGQSKLANIMFTYELAKRLSYQPNVTVNCLHPGVVRTELGRYMVKDSVFMPFAVALASVFFKTPAQGAETSIYLASSPEAQNVSSKYYTDCRPVSSSQASYDAGAAKKLFDVSAELTKATWTP</sequence>
<dbReference type="InterPro" id="IPR002347">
    <property type="entry name" value="SDR_fam"/>
</dbReference>
<proteinExistence type="predicted"/>
<reference evidence="2 3" key="1">
    <citation type="submission" date="2017-08" db="EMBL/GenBank/DDBJ databases">
        <title>Acidophilic green algal genome provides insights into adaptation to an acidic environment.</title>
        <authorList>
            <person name="Hirooka S."/>
            <person name="Hirose Y."/>
            <person name="Kanesaki Y."/>
            <person name="Higuchi S."/>
            <person name="Fujiwara T."/>
            <person name="Onuma R."/>
            <person name="Era A."/>
            <person name="Ohbayashi R."/>
            <person name="Uzuka A."/>
            <person name="Nozaki H."/>
            <person name="Yoshikawa H."/>
            <person name="Miyagishima S.Y."/>
        </authorList>
    </citation>
    <scope>NUCLEOTIDE SEQUENCE [LARGE SCALE GENOMIC DNA]</scope>
    <source>
        <strain evidence="2 3">NIES-2499</strain>
    </source>
</reference>
<comment type="caution">
    <text evidence="2">The sequence shown here is derived from an EMBL/GenBank/DDBJ whole genome shotgun (WGS) entry which is preliminary data.</text>
</comment>
<keyword evidence="3" id="KW-1185">Reference proteome</keyword>
<dbReference type="AlphaFoldDB" id="A0A250X154"/>
<gene>
    <name evidence="2" type="ORF">CEUSTIGMA_g4222.t1</name>
</gene>
<evidence type="ECO:0000313" key="3">
    <source>
        <dbReference type="Proteomes" id="UP000232323"/>
    </source>
</evidence>
<evidence type="ECO:0000313" key="2">
    <source>
        <dbReference type="EMBL" id="GAX76776.1"/>
    </source>
</evidence>
<name>A0A250X154_9CHLO</name>
<dbReference type="OrthoDB" id="191139at2759"/>
<dbReference type="PANTHER" id="PTHR43157:SF31">
    <property type="entry name" value="PHOSPHATIDYLINOSITOL-GLYCAN BIOSYNTHESIS CLASS F PROTEIN"/>
    <property type="match status" value="1"/>
</dbReference>
<dbReference type="PANTHER" id="PTHR43157">
    <property type="entry name" value="PHOSPHATIDYLINOSITOL-GLYCAN BIOSYNTHESIS CLASS F PROTEIN-RELATED"/>
    <property type="match status" value="1"/>
</dbReference>
<dbReference type="EMBL" id="BEGY01000019">
    <property type="protein sequence ID" value="GAX76776.1"/>
    <property type="molecule type" value="Genomic_DNA"/>
</dbReference>
<dbReference type="Pfam" id="PF00106">
    <property type="entry name" value="adh_short"/>
    <property type="match status" value="1"/>
</dbReference>
<dbReference type="STRING" id="1157962.A0A250X154"/>